<comment type="caution">
    <text evidence="7">The sequence shown here is derived from an EMBL/GenBank/DDBJ whole genome shotgun (WGS) entry which is preliminary data.</text>
</comment>
<feature type="domain" description="GH16" evidence="6">
    <location>
        <begin position="19"/>
        <end position="295"/>
    </location>
</feature>
<evidence type="ECO:0000313" key="7">
    <source>
        <dbReference type="EMBL" id="TYA92380.1"/>
    </source>
</evidence>
<evidence type="ECO:0000256" key="4">
    <source>
        <dbReference type="ARBA" id="ARBA00023295"/>
    </source>
</evidence>
<dbReference type="AlphaFoldDB" id="A0A5D0JB93"/>
<dbReference type="Pfam" id="PF00722">
    <property type="entry name" value="Glyco_hydro_16"/>
    <property type="match status" value="1"/>
</dbReference>
<evidence type="ECO:0000313" key="8">
    <source>
        <dbReference type="Proteomes" id="UP000323930"/>
    </source>
</evidence>
<proteinExistence type="inferred from homology"/>
<reference evidence="7 8" key="1">
    <citation type="submission" date="2019-08" db="EMBL/GenBank/DDBJ databases">
        <title>Seonamhaeicola sediminis sp. nov., isolated from marine sediment.</title>
        <authorList>
            <person name="Cao W.R."/>
        </authorList>
    </citation>
    <scope>NUCLEOTIDE SEQUENCE [LARGE SCALE GENOMIC DNA]</scope>
    <source>
        <strain evidence="7 8">B011</strain>
    </source>
</reference>
<dbReference type="PANTHER" id="PTHR10963:SF55">
    <property type="entry name" value="GLYCOSIDE HYDROLASE FAMILY 16 PROTEIN"/>
    <property type="match status" value="1"/>
</dbReference>
<protein>
    <submittedName>
        <fullName evidence="7">Family 16 glycosylhydrolase</fullName>
    </submittedName>
</protein>
<keyword evidence="3 7" id="KW-0378">Hydrolase</keyword>
<dbReference type="InterPro" id="IPR016287">
    <property type="entry name" value="Beta_agarase"/>
</dbReference>
<dbReference type="OrthoDB" id="973752at2"/>
<gene>
    <name evidence="7" type="ORF">FUA24_01525</name>
</gene>
<dbReference type="GO" id="GO:0033916">
    <property type="term" value="F:beta-agarase activity"/>
    <property type="evidence" value="ECO:0007669"/>
    <property type="project" value="InterPro"/>
</dbReference>
<dbReference type="PANTHER" id="PTHR10963">
    <property type="entry name" value="GLYCOSYL HYDROLASE-RELATED"/>
    <property type="match status" value="1"/>
</dbReference>
<dbReference type="InterPro" id="IPR050546">
    <property type="entry name" value="Glycosyl_Hydrlase_16"/>
</dbReference>
<keyword evidence="4" id="KW-0326">Glycosidase</keyword>
<dbReference type="PIRSF" id="PIRSF001097">
    <property type="entry name" value="Agarase"/>
    <property type="match status" value="1"/>
</dbReference>
<keyword evidence="2" id="KW-0732">Signal</keyword>
<dbReference type="Gene3D" id="2.60.120.200">
    <property type="match status" value="1"/>
</dbReference>
<accession>A0A5D0JB93</accession>
<dbReference type="PROSITE" id="PS51762">
    <property type="entry name" value="GH16_2"/>
    <property type="match status" value="1"/>
</dbReference>
<dbReference type="Proteomes" id="UP000323930">
    <property type="component" value="Unassembled WGS sequence"/>
</dbReference>
<evidence type="ECO:0000259" key="6">
    <source>
        <dbReference type="PROSITE" id="PS51762"/>
    </source>
</evidence>
<dbReference type="EMBL" id="VSDQ01000163">
    <property type="protein sequence ID" value="TYA92380.1"/>
    <property type="molecule type" value="Genomic_DNA"/>
</dbReference>
<evidence type="ECO:0000256" key="5">
    <source>
        <dbReference type="PIRSR" id="PIRSR001097-50"/>
    </source>
</evidence>
<keyword evidence="8" id="KW-1185">Reference proteome</keyword>
<dbReference type="GO" id="GO:0005975">
    <property type="term" value="P:carbohydrate metabolic process"/>
    <property type="evidence" value="ECO:0007669"/>
    <property type="project" value="InterPro"/>
</dbReference>
<evidence type="ECO:0000256" key="2">
    <source>
        <dbReference type="ARBA" id="ARBA00022729"/>
    </source>
</evidence>
<feature type="active site" description="Nucleophile" evidence="5">
    <location>
        <position position="140"/>
    </location>
</feature>
<dbReference type="InterPro" id="IPR013320">
    <property type="entry name" value="ConA-like_dom_sf"/>
</dbReference>
<name>A0A5D0JB93_9FLAO</name>
<comment type="similarity">
    <text evidence="1">Belongs to the glycosyl hydrolase 16 family.</text>
</comment>
<feature type="active site" description="Proton donor" evidence="5">
    <location>
        <position position="145"/>
    </location>
</feature>
<organism evidence="7 8">
    <name type="scientific">Seonamhaeicola marinus</name>
    <dbReference type="NCBI Taxonomy" id="1912246"/>
    <lineage>
        <taxon>Bacteria</taxon>
        <taxon>Pseudomonadati</taxon>
        <taxon>Bacteroidota</taxon>
        <taxon>Flavobacteriia</taxon>
        <taxon>Flavobacteriales</taxon>
        <taxon>Flavobacteriaceae</taxon>
    </lineage>
</organism>
<dbReference type="InterPro" id="IPR000757">
    <property type="entry name" value="Beta-glucanase-like"/>
</dbReference>
<evidence type="ECO:0000256" key="3">
    <source>
        <dbReference type="ARBA" id="ARBA00022801"/>
    </source>
</evidence>
<dbReference type="SUPFAM" id="SSF49899">
    <property type="entry name" value="Concanavalin A-like lectins/glucanases"/>
    <property type="match status" value="1"/>
</dbReference>
<sequence length="295" mass="33951">MVEEEIGELLPMSDPTNIGQWTLNTDISDEFEGEALDETKWLIQGRNGEYKSNFVGRPPSQFSTENVRLEDGKLKLETRWDPDYNFSPATHPRTGEEFKNITTAAVITKKEFLYGYMEVKCKAADAEITSSFWATGNNTEFDFFEMFGDHRQSNKLWRDQELWWSIHDWSSDGQGRTTYTEHHDLGFRVASDFHVYGFEWDANGLKIFIDGELFRFVSKATINAYDDVANSNGGNGAKENFVVTKPIALWFDQETFPWHGVPDSKADLELSSPIGEKEDGKVDFEIEYLRVWQKS</sequence>
<evidence type="ECO:0000256" key="1">
    <source>
        <dbReference type="ARBA" id="ARBA00006865"/>
    </source>
</evidence>